<evidence type="ECO:0000313" key="2">
    <source>
        <dbReference type="EMBL" id="KAJ8321152.1"/>
    </source>
</evidence>
<comment type="caution">
    <text evidence="2">The sequence shown here is derived from an EMBL/GenBank/DDBJ whole genome shotgun (WGS) entry which is preliminary data.</text>
</comment>
<protein>
    <recommendedName>
        <fullName evidence="1">Chromo domain-containing protein</fullName>
    </recommendedName>
</protein>
<dbReference type="PANTHER" id="PTHR46585:SF1">
    <property type="entry name" value="CHROMO DOMAIN-CONTAINING PROTEIN"/>
    <property type="match status" value="1"/>
</dbReference>
<dbReference type="Proteomes" id="UP001217089">
    <property type="component" value="Unassembled WGS sequence"/>
</dbReference>
<proteinExistence type="predicted"/>
<sequence>MYLRSYKKKAIDDKKPKRKFTKQFGLKIGQLVRISHLKGVFTRSYDEQWSYEVYKVSRRFMLQGIPMYKLQDLLQEQIQGSFYSSELEKVDKNENSLWYIEKVIRKRKHRGKEQALVKWVGYSKRFNSWIDMNEIKDLNVNAK</sequence>
<evidence type="ECO:0000313" key="3">
    <source>
        <dbReference type="Proteomes" id="UP001217089"/>
    </source>
</evidence>
<dbReference type="InterPro" id="IPR000953">
    <property type="entry name" value="Chromo/chromo_shadow_dom"/>
</dbReference>
<name>A0ABQ9FWJ6_TEGGR</name>
<dbReference type="SUPFAM" id="SSF54160">
    <property type="entry name" value="Chromo domain-like"/>
    <property type="match status" value="1"/>
</dbReference>
<dbReference type="Gene3D" id="2.40.50.40">
    <property type="match status" value="1"/>
</dbReference>
<feature type="domain" description="Chromo" evidence="1">
    <location>
        <begin position="98"/>
        <end position="143"/>
    </location>
</feature>
<dbReference type="PROSITE" id="PS50013">
    <property type="entry name" value="CHROMO_2"/>
    <property type="match status" value="1"/>
</dbReference>
<dbReference type="InterPro" id="IPR016197">
    <property type="entry name" value="Chromo-like_dom_sf"/>
</dbReference>
<accession>A0ABQ9FWJ6</accession>
<dbReference type="CDD" id="cd00024">
    <property type="entry name" value="CD_CSD"/>
    <property type="match status" value="1"/>
</dbReference>
<dbReference type="PANTHER" id="PTHR46585">
    <property type="entry name" value="INTEGRASE CORE DOMAIN CONTAINING PROTEIN"/>
    <property type="match status" value="1"/>
</dbReference>
<dbReference type="Pfam" id="PF00385">
    <property type="entry name" value="Chromo"/>
    <property type="match status" value="1"/>
</dbReference>
<evidence type="ECO:0000259" key="1">
    <source>
        <dbReference type="PROSITE" id="PS50013"/>
    </source>
</evidence>
<dbReference type="InterPro" id="IPR023780">
    <property type="entry name" value="Chromo_domain"/>
</dbReference>
<reference evidence="2 3" key="1">
    <citation type="submission" date="2022-12" db="EMBL/GenBank/DDBJ databases">
        <title>Chromosome-level genome of Tegillarca granosa.</title>
        <authorList>
            <person name="Kim J."/>
        </authorList>
    </citation>
    <scope>NUCLEOTIDE SEQUENCE [LARGE SCALE GENOMIC DNA]</scope>
    <source>
        <strain evidence="2">Teg-2019</strain>
        <tissue evidence="2">Adductor muscle</tissue>
    </source>
</reference>
<gene>
    <name evidence="2" type="ORF">KUTeg_001277</name>
</gene>
<dbReference type="EMBL" id="JARBDR010000135">
    <property type="protein sequence ID" value="KAJ8321152.1"/>
    <property type="molecule type" value="Genomic_DNA"/>
</dbReference>
<keyword evidence="3" id="KW-1185">Reference proteome</keyword>
<organism evidence="2 3">
    <name type="scientific">Tegillarca granosa</name>
    <name type="common">Malaysian cockle</name>
    <name type="synonym">Anadara granosa</name>
    <dbReference type="NCBI Taxonomy" id="220873"/>
    <lineage>
        <taxon>Eukaryota</taxon>
        <taxon>Metazoa</taxon>
        <taxon>Spiralia</taxon>
        <taxon>Lophotrochozoa</taxon>
        <taxon>Mollusca</taxon>
        <taxon>Bivalvia</taxon>
        <taxon>Autobranchia</taxon>
        <taxon>Pteriomorphia</taxon>
        <taxon>Arcoida</taxon>
        <taxon>Arcoidea</taxon>
        <taxon>Arcidae</taxon>
        <taxon>Tegillarca</taxon>
    </lineage>
</organism>